<evidence type="ECO:0000256" key="14">
    <source>
        <dbReference type="PIRSR" id="PIRSR606262-3"/>
    </source>
</evidence>
<comment type="similarity">
    <text evidence="3 15">Belongs to the cytidine and deoxycytidylate deaminase family.</text>
</comment>
<feature type="active site" description="Proton donor" evidence="12">
    <location>
        <position position="75"/>
    </location>
</feature>
<dbReference type="NCBIfam" id="NF004064">
    <property type="entry name" value="PRK05578.1"/>
    <property type="match status" value="1"/>
</dbReference>
<keyword evidence="7 15" id="KW-0378">Hydrolase</keyword>
<feature type="domain" description="CMP/dCMP-type deaminase" evidence="16">
    <location>
        <begin position="21"/>
        <end position="158"/>
    </location>
</feature>
<dbReference type="PROSITE" id="PS51747">
    <property type="entry name" value="CYT_DCMP_DEAMINASES_2"/>
    <property type="match status" value="1"/>
</dbReference>
<evidence type="ECO:0000256" key="3">
    <source>
        <dbReference type="ARBA" id="ARBA00006576"/>
    </source>
</evidence>
<reference evidence="17" key="2">
    <citation type="submission" date="2020-09" db="EMBL/GenBank/DDBJ databases">
        <authorList>
            <person name="Sun Q."/>
            <person name="Zhou Y."/>
        </authorList>
    </citation>
    <scope>NUCLEOTIDE SEQUENCE</scope>
    <source>
        <strain evidence="17">CGMCC 1.12924</strain>
    </source>
</reference>
<dbReference type="EC" id="3.5.4.5" evidence="4 15"/>
<dbReference type="InterPro" id="IPR050202">
    <property type="entry name" value="Cyt/Deoxycyt_deaminase"/>
</dbReference>
<dbReference type="PROSITE" id="PS00903">
    <property type="entry name" value="CYT_DCMP_DEAMINASES_1"/>
    <property type="match status" value="1"/>
</dbReference>
<dbReference type="Pfam" id="PF00383">
    <property type="entry name" value="dCMP_cyt_deam_1"/>
    <property type="match status" value="1"/>
</dbReference>
<feature type="binding site" evidence="14">
    <location>
        <position position="112"/>
    </location>
    <ligand>
        <name>Zn(2+)</name>
        <dbReference type="ChEBI" id="CHEBI:29105"/>
        <note>catalytic</note>
    </ligand>
</feature>
<keyword evidence="8 14" id="KW-0862">Zinc</keyword>
<dbReference type="EMBL" id="BMGK01000003">
    <property type="protein sequence ID" value="GGD87005.1"/>
    <property type="molecule type" value="Genomic_DNA"/>
</dbReference>
<comment type="cofactor">
    <cofactor evidence="1 14 15">
        <name>Zn(2+)</name>
        <dbReference type="ChEBI" id="CHEBI:29105"/>
    </cofactor>
</comment>
<dbReference type="RefSeq" id="WP_188439891.1">
    <property type="nucleotide sequence ID" value="NZ_BMGK01000003.1"/>
</dbReference>
<dbReference type="AlphaFoldDB" id="A0A8J2V910"/>
<evidence type="ECO:0000256" key="7">
    <source>
        <dbReference type="ARBA" id="ARBA00022801"/>
    </source>
</evidence>
<evidence type="ECO:0000256" key="11">
    <source>
        <dbReference type="ARBA" id="ARBA00049558"/>
    </source>
</evidence>
<evidence type="ECO:0000259" key="16">
    <source>
        <dbReference type="PROSITE" id="PS51747"/>
    </source>
</evidence>
<dbReference type="GO" id="GO:0004126">
    <property type="term" value="F:cytidine deaminase activity"/>
    <property type="evidence" value="ECO:0007669"/>
    <property type="project" value="UniProtKB-UniRule"/>
</dbReference>
<sequence length="161" mass="18236">MKQLEIQTKLTIYNSKEALSETTRSLFLEAEKARERAYAPYSHFRVGAALLLDNGEVITGNNQENAAYPSGLCAERVAVFYANAQYPQNKIIQLVVTARSEKQEIKEPISPCGSCRQAIAEYEIKQNQPIEIYFMGETGNIYKTDSIKELLPLLFDKKHLD</sequence>
<evidence type="ECO:0000256" key="12">
    <source>
        <dbReference type="PIRSR" id="PIRSR606262-1"/>
    </source>
</evidence>
<dbReference type="GO" id="GO:0042802">
    <property type="term" value="F:identical protein binding"/>
    <property type="evidence" value="ECO:0007669"/>
    <property type="project" value="UniProtKB-ARBA"/>
</dbReference>
<protein>
    <recommendedName>
        <fullName evidence="5 15">Cytidine deaminase</fullName>
        <ecNumber evidence="4 15">3.5.4.5</ecNumber>
    </recommendedName>
    <alternativeName>
        <fullName evidence="9 15">Cytidine aminohydrolase</fullName>
    </alternativeName>
</protein>
<keyword evidence="18" id="KW-1185">Reference proteome</keyword>
<dbReference type="Gene3D" id="3.40.140.10">
    <property type="entry name" value="Cytidine Deaminase, domain 2"/>
    <property type="match status" value="1"/>
</dbReference>
<dbReference type="InterPro" id="IPR002125">
    <property type="entry name" value="CMP_dCMP_dom"/>
</dbReference>
<feature type="binding site" evidence="14">
    <location>
        <position position="115"/>
    </location>
    <ligand>
        <name>Zn(2+)</name>
        <dbReference type="ChEBI" id="CHEBI:29105"/>
        <note>catalytic</note>
    </ligand>
</feature>
<comment type="catalytic activity">
    <reaction evidence="10 15">
        <text>2'-deoxycytidine + H2O + H(+) = 2'-deoxyuridine + NH4(+)</text>
        <dbReference type="Rhea" id="RHEA:13433"/>
        <dbReference type="ChEBI" id="CHEBI:15377"/>
        <dbReference type="ChEBI" id="CHEBI:15378"/>
        <dbReference type="ChEBI" id="CHEBI:15698"/>
        <dbReference type="ChEBI" id="CHEBI:16450"/>
        <dbReference type="ChEBI" id="CHEBI:28938"/>
        <dbReference type="EC" id="3.5.4.5"/>
    </reaction>
</comment>
<dbReference type="InterPro" id="IPR016192">
    <property type="entry name" value="APOBEC/CMP_deaminase_Zn-bd"/>
</dbReference>
<evidence type="ECO:0000256" key="4">
    <source>
        <dbReference type="ARBA" id="ARBA00012783"/>
    </source>
</evidence>
<dbReference type="GO" id="GO:0072527">
    <property type="term" value="P:pyrimidine-containing compound metabolic process"/>
    <property type="evidence" value="ECO:0007669"/>
    <property type="project" value="UniProtKB-ARBA"/>
</dbReference>
<proteinExistence type="inferred from homology"/>
<accession>A0A8J2V910</accession>
<organism evidence="17 18">
    <name type="scientific">Planktosalinus lacus</name>
    <dbReference type="NCBI Taxonomy" id="1526573"/>
    <lineage>
        <taxon>Bacteria</taxon>
        <taxon>Pseudomonadati</taxon>
        <taxon>Bacteroidota</taxon>
        <taxon>Flavobacteriia</taxon>
        <taxon>Flavobacteriales</taxon>
        <taxon>Flavobacteriaceae</taxon>
        <taxon>Planktosalinus</taxon>
    </lineage>
</organism>
<feature type="binding site" evidence="13">
    <location>
        <begin position="62"/>
        <end position="68"/>
    </location>
    <ligand>
        <name>substrate</name>
    </ligand>
</feature>
<feature type="binding site" evidence="14">
    <location>
        <position position="73"/>
    </location>
    <ligand>
        <name>Zn(2+)</name>
        <dbReference type="ChEBI" id="CHEBI:29105"/>
        <note>catalytic</note>
    </ligand>
</feature>
<dbReference type="InterPro" id="IPR016193">
    <property type="entry name" value="Cytidine_deaminase-like"/>
</dbReference>
<dbReference type="InterPro" id="IPR006262">
    <property type="entry name" value="Cyt_deam_tetra"/>
</dbReference>
<dbReference type="NCBIfam" id="TIGR01354">
    <property type="entry name" value="cyt_deam_tetra"/>
    <property type="match status" value="1"/>
</dbReference>
<comment type="caution">
    <text evidence="17">The sequence shown here is derived from an EMBL/GenBank/DDBJ whole genome shotgun (WGS) entry which is preliminary data.</text>
</comment>
<evidence type="ECO:0000256" key="5">
    <source>
        <dbReference type="ARBA" id="ARBA00018266"/>
    </source>
</evidence>
<name>A0A8J2V910_9FLAO</name>
<evidence type="ECO:0000256" key="8">
    <source>
        <dbReference type="ARBA" id="ARBA00022833"/>
    </source>
</evidence>
<dbReference type="GO" id="GO:0005829">
    <property type="term" value="C:cytosol"/>
    <property type="evidence" value="ECO:0007669"/>
    <property type="project" value="TreeGrafter"/>
</dbReference>
<keyword evidence="6 14" id="KW-0479">Metal-binding</keyword>
<evidence type="ECO:0000256" key="13">
    <source>
        <dbReference type="PIRSR" id="PIRSR606262-2"/>
    </source>
</evidence>
<comment type="function">
    <text evidence="2 15">This enzyme scavenges exogenous and endogenous cytidine and 2'-deoxycytidine for UMP synthesis.</text>
</comment>
<comment type="catalytic activity">
    <reaction evidence="11 15">
        <text>cytidine + H2O + H(+) = uridine + NH4(+)</text>
        <dbReference type="Rhea" id="RHEA:16069"/>
        <dbReference type="ChEBI" id="CHEBI:15377"/>
        <dbReference type="ChEBI" id="CHEBI:15378"/>
        <dbReference type="ChEBI" id="CHEBI:16704"/>
        <dbReference type="ChEBI" id="CHEBI:17562"/>
        <dbReference type="ChEBI" id="CHEBI:28938"/>
        <dbReference type="EC" id="3.5.4.5"/>
    </reaction>
</comment>
<dbReference type="SUPFAM" id="SSF53927">
    <property type="entry name" value="Cytidine deaminase-like"/>
    <property type="match status" value="1"/>
</dbReference>
<evidence type="ECO:0000256" key="6">
    <source>
        <dbReference type="ARBA" id="ARBA00022723"/>
    </source>
</evidence>
<evidence type="ECO:0000313" key="17">
    <source>
        <dbReference type="EMBL" id="GGD87005.1"/>
    </source>
</evidence>
<evidence type="ECO:0000313" key="18">
    <source>
        <dbReference type="Proteomes" id="UP000652231"/>
    </source>
</evidence>
<evidence type="ECO:0000256" key="2">
    <source>
        <dbReference type="ARBA" id="ARBA00003949"/>
    </source>
</evidence>
<evidence type="ECO:0000256" key="15">
    <source>
        <dbReference type="RuleBase" id="RU364006"/>
    </source>
</evidence>
<evidence type="ECO:0000256" key="1">
    <source>
        <dbReference type="ARBA" id="ARBA00001947"/>
    </source>
</evidence>
<dbReference type="Proteomes" id="UP000652231">
    <property type="component" value="Unassembled WGS sequence"/>
</dbReference>
<dbReference type="CDD" id="cd01283">
    <property type="entry name" value="cytidine_deaminase"/>
    <property type="match status" value="1"/>
</dbReference>
<dbReference type="GO" id="GO:0055086">
    <property type="term" value="P:nucleobase-containing small molecule metabolic process"/>
    <property type="evidence" value="ECO:0007669"/>
    <property type="project" value="UniProtKB-ARBA"/>
</dbReference>
<dbReference type="PANTHER" id="PTHR11644:SF2">
    <property type="entry name" value="CYTIDINE DEAMINASE"/>
    <property type="match status" value="1"/>
</dbReference>
<gene>
    <name evidence="17" type="primary">cdd</name>
    <name evidence="17" type="ORF">GCM10011312_08830</name>
</gene>
<reference evidence="17" key="1">
    <citation type="journal article" date="2014" name="Int. J. Syst. Evol. Microbiol.">
        <title>Complete genome sequence of Corynebacterium casei LMG S-19264T (=DSM 44701T), isolated from a smear-ripened cheese.</title>
        <authorList>
            <consortium name="US DOE Joint Genome Institute (JGI-PGF)"/>
            <person name="Walter F."/>
            <person name="Albersmeier A."/>
            <person name="Kalinowski J."/>
            <person name="Ruckert C."/>
        </authorList>
    </citation>
    <scope>NUCLEOTIDE SEQUENCE</scope>
    <source>
        <strain evidence="17">CGMCC 1.12924</strain>
    </source>
</reference>
<dbReference type="PANTHER" id="PTHR11644">
    <property type="entry name" value="CYTIDINE DEAMINASE"/>
    <property type="match status" value="1"/>
</dbReference>
<dbReference type="GO" id="GO:0008270">
    <property type="term" value="F:zinc ion binding"/>
    <property type="evidence" value="ECO:0007669"/>
    <property type="project" value="UniProtKB-UniRule"/>
</dbReference>
<evidence type="ECO:0000256" key="10">
    <source>
        <dbReference type="ARBA" id="ARBA00049252"/>
    </source>
</evidence>
<evidence type="ECO:0000256" key="9">
    <source>
        <dbReference type="ARBA" id="ARBA00032005"/>
    </source>
</evidence>